<dbReference type="Pfam" id="PF00561">
    <property type="entry name" value="Abhydrolase_1"/>
    <property type="match status" value="1"/>
</dbReference>
<feature type="domain" description="AB hydrolase-1" evidence="1">
    <location>
        <begin position="21"/>
        <end position="118"/>
    </location>
</feature>
<keyword evidence="3" id="KW-1185">Reference proteome</keyword>
<accession>A0A4R1Z2W1</accession>
<evidence type="ECO:0000313" key="2">
    <source>
        <dbReference type="EMBL" id="TCM88011.1"/>
    </source>
</evidence>
<dbReference type="InterPro" id="IPR000073">
    <property type="entry name" value="AB_hydrolase_1"/>
</dbReference>
<dbReference type="SUPFAM" id="SSF53474">
    <property type="entry name" value="alpha/beta-Hydrolases"/>
    <property type="match status" value="1"/>
</dbReference>
<protein>
    <submittedName>
        <fullName evidence="2">Alpha/beta hydrolase family protein</fullName>
    </submittedName>
</protein>
<keyword evidence="2" id="KW-0378">Hydrolase</keyword>
<dbReference type="OrthoDB" id="556502at2"/>
<dbReference type="GO" id="GO:0016787">
    <property type="term" value="F:hydrolase activity"/>
    <property type="evidence" value="ECO:0007669"/>
    <property type="project" value="UniProtKB-KW"/>
</dbReference>
<reference evidence="2 3" key="1">
    <citation type="submission" date="2019-03" db="EMBL/GenBank/DDBJ databases">
        <title>Genomic Encyclopedia of Type Strains, Phase IV (KMG-IV): sequencing the most valuable type-strain genomes for metagenomic binning, comparative biology and taxonomic classification.</title>
        <authorList>
            <person name="Goeker M."/>
        </authorList>
    </citation>
    <scope>NUCLEOTIDE SEQUENCE [LARGE SCALE GENOMIC DNA]</scope>
    <source>
        <strain evidence="2 3">DSM 21153</strain>
    </source>
</reference>
<evidence type="ECO:0000313" key="3">
    <source>
        <dbReference type="Proteomes" id="UP000295277"/>
    </source>
</evidence>
<dbReference type="InterPro" id="IPR029058">
    <property type="entry name" value="AB_hydrolase_fold"/>
</dbReference>
<dbReference type="EMBL" id="SLVM01000001">
    <property type="protein sequence ID" value="TCM88011.1"/>
    <property type="molecule type" value="Genomic_DNA"/>
</dbReference>
<name>A0A4R1Z2W1_9RHOB</name>
<proteinExistence type="predicted"/>
<dbReference type="PANTHER" id="PTHR37946:SF1">
    <property type="entry name" value="SLL1969 PROTEIN"/>
    <property type="match status" value="1"/>
</dbReference>
<dbReference type="AlphaFoldDB" id="A0A4R1Z2W1"/>
<dbReference type="Gene3D" id="3.40.50.1820">
    <property type="entry name" value="alpha/beta hydrolase"/>
    <property type="match status" value="1"/>
</dbReference>
<dbReference type="PANTHER" id="PTHR37946">
    <property type="entry name" value="SLL1969 PROTEIN"/>
    <property type="match status" value="1"/>
</dbReference>
<dbReference type="RefSeq" id="WP_132693029.1">
    <property type="nucleotide sequence ID" value="NZ_SLVM01000001.1"/>
</dbReference>
<evidence type="ECO:0000259" key="1">
    <source>
        <dbReference type="Pfam" id="PF00561"/>
    </source>
</evidence>
<dbReference type="Proteomes" id="UP000295277">
    <property type="component" value="Unassembled WGS sequence"/>
</dbReference>
<sequence>MLRLALILLIVLAAPARSDCVVLLHGLARSPDSLFLMERALERQGFRVVNAGYPSTEAPIEDLARMLPRAFAECGPVAHVHVVTHSMGGILLRLWLTDHRPANLGRVVMLGPPNAGSELVDALGALEPFEWINGPAGLQLGTGPQSLPNRLGPVDFPLGVIAGARSLNPLYSALIPGADDGKVSVASTRVQGMAAHLVLPVSHTFMMNDPRVIAQTLAFLHTGRFQPDLGVAGALARLLE</sequence>
<organism evidence="2 3">
    <name type="scientific">Rhodovulum steppense</name>
    <dbReference type="NCBI Taxonomy" id="540251"/>
    <lineage>
        <taxon>Bacteria</taxon>
        <taxon>Pseudomonadati</taxon>
        <taxon>Pseudomonadota</taxon>
        <taxon>Alphaproteobacteria</taxon>
        <taxon>Rhodobacterales</taxon>
        <taxon>Paracoccaceae</taxon>
        <taxon>Rhodovulum</taxon>
    </lineage>
</organism>
<gene>
    <name evidence="2" type="ORF">EV216_10121</name>
</gene>
<comment type="caution">
    <text evidence="2">The sequence shown here is derived from an EMBL/GenBank/DDBJ whole genome shotgun (WGS) entry which is preliminary data.</text>
</comment>